<comment type="subcellular location">
    <subcellularLocation>
        <location evidence="2">Golgi apparatus membrane</location>
        <topology evidence="2">Single-pass type II membrane protein</topology>
    </subcellularLocation>
    <subcellularLocation>
        <location evidence="12">Golgi apparatus</location>
        <location evidence="12">Golgi stack membrane</location>
    </subcellularLocation>
</comment>
<protein>
    <submittedName>
        <fullName evidence="14">NAD-dependent epimerase/dehydratase family protein</fullName>
    </submittedName>
</protein>
<reference evidence="14 15" key="1">
    <citation type="submission" date="2019-04" db="EMBL/GenBank/DDBJ databases">
        <title>Herbidospora sp. NEAU-GS14.nov., a novel actinomycete isolated from soil.</title>
        <authorList>
            <person name="Han L."/>
        </authorList>
    </citation>
    <scope>NUCLEOTIDE SEQUENCE [LARGE SCALE GENOMIC DNA]</scope>
    <source>
        <strain evidence="14 15">NEAU-GS14</strain>
    </source>
</reference>
<evidence type="ECO:0000256" key="2">
    <source>
        <dbReference type="ARBA" id="ARBA00004323"/>
    </source>
</evidence>
<sequence length="312" mass="33428">MSSQHVLVTGGAGFIGTHLCTALLERGDHVTALDDLSAGHLPALDDLLEHDRFTLLKQDVIEPIDCDPVDAVVHMAIPVGPEVVTRRPIETLRAGSIGTLNALDVAAANGARFLCLSSSEIYGDPLVHPQHEDYRGNVDPTAPLGCYDEGKRFAEAATFAYRRQHDLSVGIIRPFNVYGPGMYEDDRRVVPAFVRQALAGSTLTLHGGGIQTRSFCYVDDFVTGLIAMLDSAETGPVNLGSDEEITIRELADLVVDVAGSGSVEVVAGRAQDSSVRCPDLGKARKLLNWTPTTSLRTGIERTVSWARAGRAA</sequence>
<keyword evidence="5" id="KW-0735">Signal-anchor</keyword>
<comment type="cofactor">
    <cofactor evidence="1">
        <name>NAD(+)</name>
        <dbReference type="ChEBI" id="CHEBI:57540"/>
    </cofactor>
</comment>
<evidence type="ECO:0000256" key="7">
    <source>
        <dbReference type="ARBA" id="ARBA00023027"/>
    </source>
</evidence>
<evidence type="ECO:0000313" key="14">
    <source>
        <dbReference type="EMBL" id="TKK90357.1"/>
    </source>
</evidence>
<evidence type="ECO:0000259" key="13">
    <source>
        <dbReference type="Pfam" id="PF01370"/>
    </source>
</evidence>
<dbReference type="OrthoDB" id="3505012at2"/>
<dbReference type="SUPFAM" id="SSF51735">
    <property type="entry name" value="NAD(P)-binding Rossmann-fold domains"/>
    <property type="match status" value="1"/>
</dbReference>
<dbReference type="InterPro" id="IPR001509">
    <property type="entry name" value="Epimerase_deHydtase"/>
</dbReference>
<evidence type="ECO:0000256" key="4">
    <source>
        <dbReference type="ARBA" id="ARBA00022793"/>
    </source>
</evidence>
<comment type="caution">
    <text evidence="14">The sequence shown here is derived from an EMBL/GenBank/DDBJ whole genome shotgun (WGS) entry which is preliminary data.</text>
</comment>
<keyword evidence="3" id="KW-0812">Transmembrane</keyword>
<dbReference type="Proteomes" id="UP000308705">
    <property type="component" value="Unassembled WGS sequence"/>
</dbReference>
<evidence type="ECO:0000256" key="11">
    <source>
        <dbReference type="ARBA" id="ARBA00023239"/>
    </source>
</evidence>
<accession>A0A4U3MQ04</accession>
<evidence type="ECO:0000256" key="10">
    <source>
        <dbReference type="ARBA" id="ARBA00023180"/>
    </source>
</evidence>
<evidence type="ECO:0000256" key="8">
    <source>
        <dbReference type="ARBA" id="ARBA00023034"/>
    </source>
</evidence>
<dbReference type="FunFam" id="3.40.50.720:FF:000065">
    <property type="entry name" value="UDP-glucuronic acid decarboxylase 1"/>
    <property type="match status" value="1"/>
</dbReference>
<dbReference type="Pfam" id="PF01370">
    <property type="entry name" value="Epimerase"/>
    <property type="match status" value="1"/>
</dbReference>
<dbReference type="PANTHER" id="PTHR43078:SF6">
    <property type="entry name" value="UDP-GLUCURONIC ACID DECARBOXYLASE 1"/>
    <property type="match status" value="1"/>
</dbReference>
<dbReference type="Gene3D" id="3.40.50.720">
    <property type="entry name" value="NAD(P)-binding Rossmann-like Domain"/>
    <property type="match status" value="1"/>
</dbReference>
<keyword evidence="8" id="KW-0333">Golgi apparatus</keyword>
<evidence type="ECO:0000256" key="1">
    <source>
        <dbReference type="ARBA" id="ARBA00001911"/>
    </source>
</evidence>
<dbReference type="GO" id="GO:0070403">
    <property type="term" value="F:NAD+ binding"/>
    <property type="evidence" value="ECO:0007669"/>
    <property type="project" value="InterPro"/>
</dbReference>
<gene>
    <name evidence="14" type="ORF">FDA94_04950</name>
</gene>
<keyword evidence="10" id="KW-0325">Glycoprotein</keyword>
<evidence type="ECO:0000313" key="15">
    <source>
        <dbReference type="Proteomes" id="UP000308705"/>
    </source>
</evidence>
<dbReference type="PANTHER" id="PTHR43078">
    <property type="entry name" value="UDP-GLUCURONIC ACID DECARBOXYLASE-RELATED"/>
    <property type="match status" value="1"/>
</dbReference>
<keyword evidence="11" id="KW-0456">Lyase</keyword>
<keyword evidence="9" id="KW-0472">Membrane</keyword>
<dbReference type="GO" id="GO:0042732">
    <property type="term" value="P:D-xylose metabolic process"/>
    <property type="evidence" value="ECO:0007669"/>
    <property type="project" value="InterPro"/>
</dbReference>
<keyword evidence="4" id="KW-0210">Decarboxylase</keyword>
<keyword evidence="6" id="KW-1133">Transmembrane helix</keyword>
<feature type="domain" description="NAD-dependent epimerase/dehydratase" evidence="13">
    <location>
        <begin position="6"/>
        <end position="238"/>
    </location>
</feature>
<evidence type="ECO:0000256" key="5">
    <source>
        <dbReference type="ARBA" id="ARBA00022968"/>
    </source>
</evidence>
<dbReference type="RefSeq" id="WP_137245831.1">
    <property type="nucleotide sequence ID" value="NZ_SZQA01000003.1"/>
</dbReference>
<proteinExistence type="predicted"/>
<keyword evidence="7" id="KW-0520">NAD</keyword>
<dbReference type="InterPro" id="IPR044516">
    <property type="entry name" value="UXS-like"/>
</dbReference>
<evidence type="ECO:0000256" key="6">
    <source>
        <dbReference type="ARBA" id="ARBA00022989"/>
    </source>
</evidence>
<dbReference type="GO" id="GO:0005737">
    <property type="term" value="C:cytoplasm"/>
    <property type="evidence" value="ECO:0007669"/>
    <property type="project" value="TreeGrafter"/>
</dbReference>
<dbReference type="EMBL" id="SZQA01000003">
    <property type="protein sequence ID" value="TKK90357.1"/>
    <property type="molecule type" value="Genomic_DNA"/>
</dbReference>
<organism evidence="14 15">
    <name type="scientific">Herbidospora galbida</name>
    <dbReference type="NCBI Taxonomy" id="2575442"/>
    <lineage>
        <taxon>Bacteria</taxon>
        <taxon>Bacillati</taxon>
        <taxon>Actinomycetota</taxon>
        <taxon>Actinomycetes</taxon>
        <taxon>Streptosporangiales</taxon>
        <taxon>Streptosporangiaceae</taxon>
        <taxon>Herbidospora</taxon>
    </lineage>
</organism>
<name>A0A4U3MQ04_9ACTN</name>
<evidence type="ECO:0000256" key="9">
    <source>
        <dbReference type="ARBA" id="ARBA00023136"/>
    </source>
</evidence>
<dbReference type="InterPro" id="IPR036291">
    <property type="entry name" value="NAD(P)-bd_dom_sf"/>
</dbReference>
<keyword evidence="15" id="KW-1185">Reference proteome</keyword>
<evidence type="ECO:0000256" key="12">
    <source>
        <dbReference type="ARBA" id="ARBA00037859"/>
    </source>
</evidence>
<dbReference type="GO" id="GO:0048040">
    <property type="term" value="F:UDP-glucuronate decarboxylase activity"/>
    <property type="evidence" value="ECO:0007669"/>
    <property type="project" value="TreeGrafter"/>
</dbReference>
<dbReference type="AlphaFoldDB" id="A0A4U3MQ04"/>
<evidence type="ECO:0000256" key="3">
    <source>
        <dbReference type="ARBA" id="ARBA00022692"/>
    </source>
</evidence>